<accession>A0ABS1LK21</accession>
<dbReference type="Proteomes" id="UP000675409">
    <property type="component" value="Unassembled WGS sequence"/>
</dbReference>
<name>A0ABS1LK21_9MICO</name>
<evidence type="ECO:0000313" key="5">
    <source>
        <dbReference type="Proteomes" id="UP000675409"/>
    </source>
</evidence>
<dbReference type="Gene3D" id="2.70.70.10">
    <property type="entry name" value="Glucose Permease (Domain IIA)"/>
    <property type="match status" value="1"/>
</dbReference>
<evidence type="ECO:0000256" key="2">
    <source>
        <dbReference type="SAM" id="MobiDB-lite"/>
    </source>
</evidence>
<comment type="caution">
    <text evidence="4">The sequence shown here is derived from an EMBL/GenBank/DDBJ whole genome shotgun (WGS) entry which is preliminary data.</text>
</comment>
<dbReference type="PANTHER" id="PTHR21666">
    <property type="entry name" value="PEPTIDASE-RELATED"/>
    <property type="match status" value="1"/>
</dbReference>
<dbReference type="SUPFAM" id="SSF51261">
    <property type="entry name" value="Duplicated hybrid motif"/>
    <property type="match status" value="1"/>
</dbReference>
<evidence type="ECO:0000256" key="1">
    <source>
        <dbReference type="ARBA" id="ARBA00022729"/>
    </source>
</evidence>
<dbReference type="Pfam" id="PF01551">
    <property type="entry name" value="Peptidase_M23"/>
    <property type="match status" value="1"/>
</dbReference>
<evidence type="ECO:0000259" key="3">
    <source>
        <dbReference type="Pfam" id="PF01551"/>
    </source>
</evidence>
<dbReference type="InterPro" id="IPR016047">
    <property type="entry name" value="M23ase_b-sheet_dom"/>
</dbReference>
<organism evidence="4 5">
    <name type="scientific">Myceligenerans indicum</name>
    <dbReference type="NCBI Taxonomy" id="2593663"/>
    <lineage>
        <taxon>Bacteria</taxon>
        <taxon>Bacillati</taxon>
        <taxon>Actinomycetota</taxon>
        <taxon>Actinomycetes</taxon>
        <taxon>Micrococcales</taxon>
        <taxon>Promicromonosporaceae</taxon>
        <taxon>Myceligenerans</taxon>
    </lineage>
</organism>
<keyword evidence="1" id="KW-0732">Signal</keyword>
<evidence type="ECO:0000313" key="4">
    <source>
        <dbReference type="EMBL" id="MBL0886468.1"/>
    </source>
</evidence>
<dbReference type="PANTHER" id="PTHR21666:SF289">
    <property type="entry name" value="L-ALA--D-GLU ENDOPEPTIDASE"/>
    <property type="match status" value="1"/>
</dbReference>
<protein>
    <submittedName>
        <fullName evidence="4">M23 family metallopeptidase</fullName>
    </submittedName>
</protein>
<reference evidence="4 5" key="1">
    <citation type="journal article" date="2021" name="Arch. Microbiol.">
        <title>Myceligenerans indicum sp. nov., an actinobacterium isolated from mangrove sediment of Sundarbans, India.</title>
        <authorList>
            <person name="Asha K."/>
            <person name="Bhadury P."/>
        </authorList>
    </citation>
    <scope>NUCLEOTIDE SEQUENCE [LARGE SCALE GENOMIC DNA]</scope>
    <source>
        <strain evidence="4 5">I2</strain>
    </source>
</reference>
<feature type="domain" description="M23ase beta-sheet core" evidence="3">
    <location>
        <begin position="90"/>
        <end position="185"/>
    </location>
</feature>
<dbReference type="EMBL" id="JABBYC010000012">
    <property type="protein sequence ID" value="MBL0886468.1"/>
    <property type="molecule type" value="Genomic_DNA"/>
</dbReference>
<proteinExistence type="predicted"/>
<gene>
    <name evidence="4" type="ORF">HGK34_09320</name>
</gene>
<keyword evidence="5" id="KW-1185">Reference proteome</keyword>
<sequence>MLVVLSANPSGGVADAAVGPARGDGRAAWTVRGGTPLPGRPVSRVSGTDGSASRAAGTGRSVYVPPLDGSRPPVAVERGFDPPGSPWGAGHRGVDLATTTGAEVRAPAAGTVVFAGRVAGRGVVVVAHADGLRSSLEPVAAAVPAGTPVVAGERVGTVARSPSGHCGSSPCVHWGIRRDGRYLDPLALLRQDRPVIVLLPGD</sequence>
<feature type="region of interest" description="Disordered" evidence="2">
    <location>
        <begin position="33"/>
        <end position="70"/>
    </location>
</feature>
<dbReference type="InterPro" id="IPR011055">
    <property type="entry name" value="Dup_hybrid_motif"/>
</dbReference>
<dbReference type="InterPro" id="IPR050570">
    <property type="entry name" value="Cell_wall_metabolism_enzyme"/>
</dbReference>
<dbReference type="CDD" id="cd12797">
    <property type="entry name" value="M23_peptidase"/>
    <property type="match status" value="1"/>
</dbReference>